<evidence type="ECO:0000256" key="1">
    <source>
        <dbReference type="SAM" id="MobiDB-lite"/>
    </source>
</evidence>
<keyword evidence="3" id="KW-1185">Reference proteome</keyword>
<comment type="caution">
    <text evidence="2">The sequence shown here is derived from an EMBL/GenBank/DDBJ whole genome shotgun (WGS) entry which is preliminary data.</text>
</comment>
<accession>A0ABD5WUR3</accession>
<dbReference type="Proteomes" id="UP001596407">
    <property type="component" value="Unassembled WGS sequence"/>
</dbReference>
<organism evidence="2 3">
    <name type="scientific">Halorussus caseinilyticus</name>
    <dbReference type="NCBI Taxonomy" id="3034025"/>
    <lineage>
        <taxon>Archaea</taxon>
        <taxon>Methanobacteriati</taxon>
        <taxon>Methanobacteriota</taxon>
        <taxon>Stenosarchaea group</taxon>
        <taxon>Halobacteria</taxon>
        <taxon>Halobacteriales</taxon>
        <taxon>Haladaptataceae</taxon>
        <taxon>Halorussus</taxon>
    </lineage>
</organism>
<dbReference type="AlphaFoldDB" id="A0ABD5WUR3"/>
<feature type="region of interest" description="Disordered" evidence="1">
    <location>
        <begin position="1"/>
        <end position="23"/>
    </location>
</feature>
<sequence>MTDTHREQGVEFGELAGHLDGHDYPATTRELADTFGEFEITYAGGSETLAALLAPIDDTCDSAAEVRQVVLNTVAGEAVGRKGYTDRGAFASAPNDVSF</sequence>
<reference evidence="2 3" key="1">
    <citation type="journal article" date="2019" name="Int. J. Syst. Evol. Microbiol.">
        <title>The Global Catalogue of Microorganisms (GCM) 10K type strain sequencing project: providing services to taxonomists for standard genome sequencing and annotation.</title>
        <authorList>
            <consortium name="The Broad Institute Genomics Platform"/>
            <consortium name="The Broad Institute Genome Sequencing Center for Infectious Disease"/>
            <person name="Wu L."/>
            <person name="Ma J."/>
        </authorList>
    </citation>
    <scope>NUCLEOTIDE SEQUENCE [LARGE SCALE GENOMIC DNA]</scope>
    <source>
        <strain evidence="2 3">DT72</strain>
    </source>
</reference>
<dbReference type="Pfam" id="PF19102">
    <property type="entry name" value="DUF5789"/>
    <property type="match status" value="1"/>
</dbReference>
<dbReference type="GeneID" id="79301715"/>
<evidence type="ECO:0000313" key="3">
    <source>
        <dbReference type="Proteomes" id="UP001596407"/>
    </source>
</evidence>
<name>A0ABD5WUR3_9EURY</name>
<evidence type="ECO:0000313" key="2">
    <source>
        <dbReference type="EMBL" id="MFC7081523.1"/>
    </source>
</evidence>
<proteinExistence type="predicted"/>
<protein>
    <recommendedName>
        <fullName evidence="4">DUF2795 domain-containing protein</fullName>
    </recommendedName>
</protein>
<dbReference type="InterPro" id="IPR043899">
    <property type="entry name" value="DUF5789"/>
</dbReference>
<dbReference type="RefSeq" id="WP_276280560.1">
    <property type="nucleotide sequence ID" value="NZ_CP119809.1"/>
</dbReference>
<gene>
    <name evidence="2" type="ORF">ACFQJ6_16795</name>
</gene>
<dbReference type="EMBL" id="JBHSZH010000005">
    <property type="protein sequence ID" value="MFC7081523.1"/>
    <property type="molecule type" value="Genomic_DNA"/>
</dbReference>
<evidence type="ECO:0008006" key="4">
    <source>
        <dbReference type="Google" id="ProtNLM"/>
    </source>
</evidence>